<dbReference type="Pfam" id="PF14566">
    <property type="entry name" value="PTPlike_phytase"/>
    <property type="match status" value="2"/>
</dbReference>
<accession>B3S659</accession>
<dbReference type="OMA" id="WLCTHPE"/>
<dbReference type="GeneID" id="6756927"/>
<dbReference type="FunFam" id="3.90.190.10:FF:000375">
    <property type="entry name" value="Paladin"/>
    <property type="match status" value="1"/>
</dbReference>
<dbReference type="GO" id="GO:0005634">
    <property type="term" value="C:nucleus"/>
    <property type="evidence" value="ECO:0000318"/>
    <property type="project" value="GO_Central"/>
</dbReference>
<dbReference type="GO" id="GO:0005737">
    <property type="term" value="C:cytoplasm"/>
    <property type="evidence" value="ECO:0000318"/>
    <property type="project" value="GO_Central"/>
</dbReference>
<dbReference type="InParanoid" id="B3S659"/>
<evidence type="ECO:0000313" key="2">
    <source>
        <dbReference type="EMBL" id="EDV21700.1"/>
    </source>
</evidence>
<dbReference type="OrthoDB" id="66369at2759"/>
<dbReference type="KEGG" id="tad:TRIADDRAFT_59685"/>
<evidence type="ECO:0008006" key="4">
    <source>
        <dbReference type="Google" id="ProtNLM"/>
    </source>
</evidence>
<gene>
    <name evidence="2" type="ORF">TRIADDRAFT_59685</name>
</gene>
<name>B3S659_TRIAD</name>
<reference evidence="2 3" key="1">
    <citation type="journal article" date="2008" name="Nature">
        <title>The Trichoplax genome and the nature of placozoans.</title>
        <authorList>
            <person name="Srivastava M."/>
            <person name="Begovic E."/>
            <person name="Chapman J."/>
            <person name="Putnam N.H."/>
            <person name="Hellsten U."/>
            <person name="Kawashima T."/>
            <person name="Kuo A."/>
            <person name="Mitros T."/>
            <person name="Salamov A."/>
            <person name="Carpenter M.L."/>
            <person name="Signorovitch A.Y."/>
            <person name="Moreno M.A."/>
            <person name="Kamm K."/>
            <person name="Grimwood J."/>
            <person name="Schmutz J."/>
            <person name="Shapiro H."/>
            <person name="Grigoriev I.V."/>
            <person name="Buss L.W."/>
            <person name="Schierwater B."/>
            <person name="Dellaporta S.L."/>
            <person name="Rokhsar D.S."/>
        </authorList>
    </citation>
    <scope>NUCLEOTIDE SEQUENCE [LARGE SCALE GENOMIC DNA]</scope>
    <source>
        <strain evidence="2 3">Grell-BS-1999</strain>
    </source>
</reference>
<dbReference type="Proteomes" id="UP000009022">
    <property type="component" value="Unassembled WGS sequence"/>
</dbReference>
<sequence length="799" mass="92887">MGFYPSKPKMEKSPTVEGNGTSQKETKTVEFNENDKTDDADNENELPDNVIHDKGLSYQRHDIVNKRSKKLIRLKDGMPEHPLIQGRYIFVKDHYDGIDILGTQKKIEAPNFRQAGSNYNVYGFGQPTCEGLENILYQLVKSGKKDIIVLNTKQEPVLFVYDDMDFRPYSIRKPEDLDSTTIDYNLKSGEELECLETEIKEEVIDYATKGALFVSSATENQYKFYFYNDTSNLDAEPHQYRAAYVDDLCTTQEIYWRQIFYLTSMKYFRLPIPEDYFPEEKTIDSFINIFKNVSRWSQRGGHSPSLLFSCLDGRVRTTTAMVLGCLMLGHKHGFPSEAMKDPVPVVDNAPDYENGEYSIIRQLMQIMPNGLKRKQENISAKKYWLLKGRNYLEKYYLLIVFNCYLEEQFPQNFPVAYSDWININSQYYRVLSHIDGIERHEMPTILIPERRVMVEDDCTSYDVLSSYVELGVSNFRNLQGLPVYGMAQPTKEGLARVVAMLLDRRHDHPKIIAFNLREDLVIQADQSTYSVREVGNLNQLLLMNGMSANTIEKMEFKLKQELLSKSKHTIYESPGNGPKKVGLTEILTSREIFEQQIRETPQLLYYRMPIKDEQSPPEETFDYLMSIVKDLPEIYQDEDGPAFIFHCLDGKSRTTICMAIVGLIWCNKRGFPTGTRPGEQEPACVPNAKYTCGEFAVVRKLVRILPNGHQMKREVDYILDKMSETMTPMHYHIREVIFSYYNKVRWMVEVAAPAGVARILNNLYFADFEEPYEEDKLRMQRWRWRNLLPDNNSQIEDLL</sequence>
<dbReference type="SMART" id="SM01301">
    <property type="entry name" value="PTPlike_phytase"/>
    <property type="match status" value="2"/>
</dbReference>
<keyword evidence="3" id="KW-1185">Reference proteome</keyword>
<dbReference type="EMBL" id="DS985252">
    <property type="protein sequence ID" value="EDV21700.1"/>
    <property type="molecule type" value="Genomic_DNA"/>
</dbReference>
<dbReference type="SUPFAM" id="SSF52799">
    <property type="entry name" value="(Phosphotyrosine protein) phosphatases II"/>
    <property type="match status" value="2"/>
</dbReference>
<dbReference type="PANTHER" id="PTHR23339">
    <property type="entry name" value="TYROSINE SPECIFIC PROTEIN PHOSPHATASE AND DUAL SPECIFICITY PROTEIN PHOSPHATASE"/>
    <property type="match status" value="1"/>
</dbReference>
<dbReference type="STRING" id="10228.B3S659"/>
<feature type="compositionally biased region" description="Basic and acidic residues" evidence="1">
    <location>
        <begin position="24"/>
        <end position="39"/>
    </location>
</feature>
<proteinExistence type="predicted"/>
<dbReference type="InterPro" id="IPR050561">
    <property type="entry name" value="PTP"/>
</dbReference>
<dbReference type="HOGENOM" id="CLU_008167_0_0_1"/>
<protein>
    <recommendedName>
        <fullName evidence="4">Tyrosine specific protein phosphatases domain-containing protein</fullName>
    </recommendedName>
</protein>
<dbReference type="PROSITE" id="PS00383">
    <property type="entry name" value="TYR_PHOSPHATASE_1"/>
    <property type="match status" value="1"/>
</dbReference>
<organism evidence="2 3">
    <name type="scientific">Trichoplax adhaerens</name>
    <name type="common">Trichoplax reptans</name>
    <dbReference type="NCBI Taxonomy" id="10228"/>
    <lineage>
        <taxon>Eukaryota</taxon>
        <taxon>Metazoa</taxon>
        <taxon>Placozoa</taxon>
        <taxon>Uniplacotomia</taxon>
        <taxon>Trichoplacea</taxon>
        <taxon>Trichoplacidae</taxon>
        <taxon>Trichoplax</taxon>
    </lineage>
</organism>
<dbReference type="RefSeq" id="XP_002115848.1">
    <property type="nucleotide sequence ID" value="XM_002115812.1"/>
</dbReference>
<dbReference type="PhylomeDB" id="B3S659"/>
<feature type="region of interest" description="Disordered" evidence="1">
    <location>
        <begin position="1"/>
        <end position="52"/>
    </location>
</feature>
<evidence type="ECO:0000313" key="3">
    <source>
        <dbReference type="Proteomes" id="UP000009022"/>
    </source>
</evidence>
<dbReference type="eggNOG" id="ENOG502QQ90">
    <property type="taxonomic scope" value="Eukaryota"/>
</dbReference>
<dbReference type="FunCoup" id="B3S659">
    <property type="interactions" value="6"/>
</dbReference>
<dbReference type="Gene3D" id="3.90.190.10">
    <property type="entry name" value="Protein tyrosine phosphatase superfamily"/>
    <property type="match status" value="2"/>
</dbReference>
<dbReference type="GO" id="GO:0004725">
    <property type="term" value="F:protein tyrosine phosphatase activity"/>
    <property type="evidence" value="ECO:0000318"/>
    <property type="project" value="GO_Central"/>
</dbReference>
<dbReference type="CDD" id="cd17659">
    <property type="entry name" value="PTP_paladin_1"/>
    <property type="match status" value="1"/>
</dbReference>
<dbReference type="InterPro" id="IPR016130">
    <property type="entry name" value="Tyr_Pase_AS"/>
</dbReference>
<dbReference type="InterPro" id="IPR029021">
    <property type="entry name" value="Prot-tyrosine_phosphatase-like"/>
</dbReference>
<dbReference type="CTD" id="6756927"/>
<evidence type="ECO:0000256" key="1">
    <source>
        <dbReference type="SAM" id="MobiDB-lite"/>
    </source>
</evidence>
<dbReference type="AlphaFoldDB" id="B3S659"/>